<feature type="region of interest" description="Disordered" evidence="9">
    <location>
        <begin position="1"/>
        <end position="23"/>
    </location>
</feature>
<dbReference type="EMBL" id="JAHMUF010000018">
    <property type="protein sequence ID" value="KAG7192381.1"/>
    <property type="molecule type" value="Genomic_DNA"/>
</dbReference>
<dbReference type="GeneID" id="66115154"/>
<protein>
    <recommendedName>
        <fullName evidence="3 8">ER membrane protein complex subunit 4</fullName>
    </recommendedName>
</protein>
<sequence>MYSELTTPNILKPSERTNPPGFEGSSIGETIKMISGDVNVDKNQVLELKKKKIWEIAYAPAKAIPMQLIMGYFMGNGLQIIPIMMTFNLLISPLKAIFMETGPAFAPFEDTPGLHVEVGTAKFMFIVCQLLNMSIGIYKLYGMGLIPHTESDWLDWKHIVAIKESIVVT</sequence>
<evidence type="ECO:0000313" key="12">
    <source>
        <dbReference type="Proteomes" id="UP000790833"/>
    </source>
</evidence>
<dbReference type="Pfam" id="PF06417">
    <property type="entry name" value="EMC4"/>
    <property type="match status" value="1"/>
</dbReference>
<keyword evidence="4 10" id="KW-0812">Transmembrane</keyword>
<reference evidence="11" key="1">
    <citation type="submission" date="2021-03" db="EMBL/GenBank/DDBJ databases">
        <authorList>
            <person name="Palmer J.M."/>
        </authorList>
    </citation>
    <scope>NUCLEOTIDE SEQUENCE</scope>
    <source>
        <strain evidence="11">ARV_011</strain>
    </source>
</reference>
<dbReference type="Proteomes" id="UP000790833">
    <property type="component" value="Unassembled WGS sequence"/>
</dbReference>
<evidence type="ECO:0000256" key="4">
    <source>
        <dbReference type="ARBA" id="ARBA00022692"/>
    </source>
</evidence>
<keyword evidence="7 8" id="KW-0472">Membrane</keyword>
<name>A0A9P7V7L3_9ASCO</name>
<dbReference type="InterPro" id="IPR009445">
    <property type="entry name" value="TMEM85/Emc4"/>
</dbReference>
<keyword evidence="12" id="KW-1185">Reference proteome</keyword>
<evidence type="ECO:0000256" key="3">
    <source>
        <dbReference type="ARBA" id="ARBA00020820"/>
    </source>
</evidence>
<dbReference type="PANTHER" id="PTHR19315">
    <property type="entry name" value="ER MEMBRANE PROTEIN COMPLEX SUBUNIT 4"/>
    <property type="match status" value="1"/>
</dbReference>
<evidence type="ECO:0000313" key="11">
    <source>
        <dbReference type="EMBL" id="KAG7192381.1"/>
    </source>
</evidence>
<dbReference type="AlphaFoldDB" id="A0A9P7V7L3"/>
<accession>A0A9P7V7L3</accession>
<evidence type="ECO:0000256" key="6">
    <source>
        <dbReference type="ARBA" id="ARBA00022989"/>
    </source>
</evidence>
<evidence type="ECO:0000256" key="10">
    <source>
        <dbReference type="SAM" id="Phobius"/>
    </source>
</evidence>
<feature type="transmembrane region" description="Helical" evidence="10">
    <location>
        <begin position="69"/>
        <end position="91"/>
    </location>
</feature>
<dbReference type="OrthoDB" id="369569at2759"/>
<evidence type="ECO:0000256" key="1">
    <source>
        <dbReference type="ARBA" id="ARBA00004477"/>
    </source>
</evidence>
<evidence type="ECO:0000256" key="7">
    <source>
        <dbReference type="ARBA" id="ARBA00023136"/>
    </source>
</evidence>
<evidence type="ECO:0000256" key="5">
    <source>
        <dbReference type="ARBA" id="ARBA00022824"/>
    </source>
</evidence>
<dbReference type="GO" id="GO:0005789">
    <property type="term" value="C:endoplasmic reticulum membrane"/>
    <property type="evidence" value="ECO:0007669"/>
    <property type="project" value="UniProtKB-SubCell"/>
</dbReference>
<proteinExistence type="inferred from homology"/>
<evidence type="ECO:0000256" key="2">
    <source>
        <dbReference type="ARBA" id="ARBA00007715"/>
    </source>
</evidence>
<evidence type="ECO:0000256" key="8">
    <source>
        <dbReference type="PIRNR" id="PIRNR017207"/>
    </source>
</evidence>
<dbReference type="RefSeq" id="XP_043047931.1">
    <property type="nucleotide sequence ID" value="XM_043192563.1"/>
</dbReference>
<comment type="subcellular location">
    <subcellularLocation>
        <location evidence="1">Endoplasmic reticulum membrane</location>
        <topology evidence="1">Multi-pass membrane protein</topology>
    </subcellularLocation>
</comment>
<organism evidence="11 12">
    <name type="scientific">Scheffersomyces spartinae</name>
    <dbReference type="NCBI Taxonomy" id="45513"/>
    <lineage>
        <taxon>Eukaryota</taxon>
        <taxon>Fungi</taxon>
        <taxon>Dikarya</taxon>
        <taxon>Ascomycota</taxon>
        <taxon>Saccharomycotina</taxon>
        <taxon>Pichiomycetes</taxon>
        <taxon>Debaryomycetaceae</taxon>
        <taxon>Scheffersomyces</taxon>
    </lineage>
</organism>
<comment type="similarity">
    <text evidence="2 8">Belongs to the EMC4 family.</text>
</comment>
<keyword evidence="5" id="KW-0256">Endoplasmic reticulum</keyword>
<evidence type="ECO:0000256" key="9">
    <source>
        <dbReference type="SAM" id="MobiDB-lite"/>
    </source>
</evidence>
<comment type="caution">
    <text evidence="11">The sequence shown here is derived from an EMBL/GenBank/DDBJ whole genome shotgun (WGS) entry which is preliminary data.</text>
</comment>
<gene>
    <name evidence="11" type="ORF">KQ657_001780</name>
</gene>
<dbReference type="PIRSF" id="PIRSF017207">
    <property type="entry name" value="UCP017207_TM-p85"/>
    <property type="match status" value="1"/>
</dbReference>
<keyword evidence="6 10" id="KW-1133">Transmembrane helix</keyword>